<dbReference type="InterPro" id="IPR013784">
    <property type="entry name" value="Carb-bd-like_fold"/>
</dbReference>
<proteinExistence type="predicted"/>
<keyword evidence="5" id="KW-0472">Membrane</keyword>
<keyword evidence="8" id="KW-0675">Receptor</keyword>
<keyword evidence="6" id="KW-0998">Cell outer membrane</keyword>
<dbReference type="Gene3D" id="2.170.130.10">
    <property type="entry name" value="TonB-dependent receptor, plug domain"/>
    <property type="match status" value="1"/>
</dbReference>
<gene>
    <name evidence="8" type="ORF">HGMM_F22A10C15</name>
</gene>
<keyword evidence="3" id="KW-1134">Transmembrane beta strand</keyword>
<name>H5SFK3_9BACT</name>
<accession>H5SFK3</accession>
<reference evidence="8" key="1">
    <citation type="journal article" date="2005" name="Environ. Microbiol.">
        <title>Genetic and functional properties of uncultivated thermophilic crenarchaeotes from a subsurface gold mine as revealed by analysis of genome fragments.</title>
        <authorList>
            <person name="Nunoura T."/>
            <person name="Hirayama H."/>
            <person name="Takami H."/>
            <person name="Oida H."/>
            <person name="Nishi S."/>
            <person name="Shimamura S."/>
            <person name="Suzuki Y."/>
            <person name="Inagaki F."/>
            <person name="Takai K."/>
            <person name="Nealson K.H."/>
            <person name="Horikoshi K."/>
        </authorList>
    </citation>
    <scope>NUCLEOTIDE SEQUENCE</scope>
</reference>
<dbReference type="GO" id="GO:0044718">
    <property type="term" value="P:siderophore transmembrane transport"/>
    <property type="evidence" value="ECO:0007669"/>
    <property type="project" value="TreeGrafter"/>
</dbReference>
<feature type="domain" description="TonB-dependent transporter Oar-like beta-barrel" evidence="7">
    <location>
        <begin position="250"/>
        <end position="1112"/>
    </location>
</feature>
<evidence type="ECO:0000256" key="1">
    <source>
        <dbReference type="ARBA" id="ARBA00004571"/>
    </source>
</evidence>
<dbReference type="InterPro" id="IPR039426">
    <property type="entry name" value="TonB-dep_rcpt-like"/>
</dbReference>
<evidence type="ECO:0000256" key="3">
    <source>
        <dbReference type="ARBA" id="ARBA00022452"/>
    </source>
</evidence>
<evidence type="ECO:0000313" key="8">
    <source>
        <dbReference type="EMBL" id="BAL54939.1"/>
    </source>
</evidence>
<dbReference type="InterPro" id="IPR036942">
    <property type="entry name" value="Beta-barrel_TonB_sf"/>
</dbReference>
<dbReference type="PANTHER" id="PTHR30069">
    <property type="entry name" value="TONB-DEPENDENT OUTER MEMBRANE RECEPTOR"/>
    <property type="match status" value="1"/>
</dbReference>
<protein>
    <submittedName>
        <fullName evidence="8">TonB-dependent receptor</fullName>
    </submittedName>
</protein>
<evidence type="ECO:0000256" key="2">
    <source>
        <dbReference type="ARBA" id="ARBA00022448"/>
    </source>
</evidence>
<reference evidence="8" key="2">
    <citation type="journal article" date="2012" name="PLoS ONE">
        <title>A Deeply Branching Thermophilic Bacterium with an Ancient Acetyl-CoA Pathway Dominates a Subsurface Ecosystem.</title>
        <authorList>
            <person name="Takami H."/>
            <person name="Noguchi H."/>
            <person name="Takaki Y."/>
            <person name="Uchiyama I."/>
            <person name="Toyoda A."/>
            <person name="Nishi S."/>
            <person name="Chee G.-J."/>
            <person name="Arai W."/>
            <person name="Nunoura T."/>
            <person name="Itoh T."/>
            <person name="Hattori M."/>
            <person name="Takai K."/>
        </authorList>
    </citation>
    <scope>NUCLEOTIDE SEQUENCE</scope>
</reference>
<dbReference type="AlphaFoldDB" id="H5SFK3"/>
<comment type="subcellular location">
    <subcellularLocation>
        <location evidence="1">Cell outer membrane</location>
        <topology evidence="1">Multi-pass membrane protein</topology>
    </subcellularLocation>
</comment>
<dbReference type="GO" id="GO:0015344">
    <property type="term" value="F:siderophore uptake transmembrane transporter activity"/>
    <property type="evidence" value="ECO:0007669"/>
    <property type="project" value="TreeGrafter"/>
</dbReference>
<evidence type="ECO:0000256" key="5">
    <source>
        <dbReference type="ARBA" id="ARBA00023136"/>
    </source>
</evidence>
<dbReference type="GO" id="GO:0030246">
    <property type="term" value="F:carbohydrate binding"/>
    <property type="evidence" value="ECO:0007669"/>
    <property type="project" value="InterPro"/>
</dbReference>
<evidence type="ECO:0000256" key="4">
    <source>
        <dbReference type="ARBA" id="ARBA00022692"/>
    </source>
</evidence>
<dbReference type="SUPFAM" id="SSF49452">
    <property type="entry name" value="Starch-binding domain-like"/>
    <property type="match status" value="1"/>
</dbReference>
<dbReference type="GO" id="GO:0009279">
    <property type="term" value="C:cell outer membrane"/>
    <property type="evidence" value="ECO:0007669"/>
    <property type="project" value="UniProtKB-SubCell"/>
</dbReference>
<dbReference type="EMBL" id="AP011704">
    <property type="protein sequence ID" value="BAL54939.1"/>
    <property type="molecule type" value="Genomic_DNA"/>
</dbReference>
<dbReference type="InterPro" id="IPR037066">
    <property type="entry name" value="Plug_dom_sf"/>
</dbReference>
<dbReference type="Gene3D" id="2.60.40.1120">
    <property type="entry name" value="Carboxypeptidase-like, regulatory domain"/>
    <property type="match status" value="1"/>
</dbReference>
<evidence type="ECO:0000256" key="6">
    <source>
        <dbReference type="ARBA" id="ARBA00023237"/>
    </source>
</evidence>
<sequence length="1119" mass="123503">MRRENLLLACLWVLCAGVILRGAAQIHTASLTGLVTDPTGAVIANAAIVAKNKATGVEYSTTTDQSGYYTFASLPIGTYTVTAEAQGFKKLVRENIVLEVGQRARLDFTLEVGEIAETVVVEAQVPLLSTQEASPGAVVQNRLVTDLPLSMRNWDDLMGLIAGVQGDRYTEEGGATAAGRTGGVNVHGVRSLQNNFILDGVDNNSISTNVQELTTQVVRPSVDSIQEFKIITNPYSAEYGRSPGAAISVTTKSGTNELHGTAYWFGRNDIFDATSFFLNRAGAKKAKNRQNQFGFNVGGPIVRNHAFFFFDYEGTRIRRGVTRLGNVPTPNERIGDFSAPGYAKIFDRVGDCRAKVPDAFNPDGSFKNNRIPPECIDPVAKRILDLVPLPNLPGSGPLGNVFNFLRTPTLIDDTDKFTVRGDWQINANNNIFVRYTFSDRFRYVPGMFGGIIDGTSTSAFGRLFMKGHSAAIGWNRTLGPRVLNEFRLGWGRNASNGVQDPFGKNTLAEFGILGVRDDPLYSGGLPAIRIQARGGTQTIPGGQGGGLDHLGSPVFLPKFQFTNQFQWWDMLSITAGAHQLRFGVDVRLPMRNIYLDLPALRGDWTFDGNRTGIGMADFLLGYPSAAQLTNPHVVDARIWMASFFWQDDWKVTPKLTMNLGFRYDFATWPYEGRDRLTNLDPRTGRRFTAAPFPGFERSTVGKSLVRSDKNNVAPRVGLAYRLTPNTVLRTGYGRFFMLFERAGSEDQLGLNLPWVVNNVVTAPNPNTTANNMRLRTGFNLSLDPSAVDPRNVRLRAVNPEAVIPTVDQWNFGLQRLLPGNLIATIDYVGTKGTHLSVLRNLNQQLFNPDGTPTGILPYPDLGPIEYRDNMGNSSYHGMEVTVEKRFSHGLSFHGAWTWSKSIDYAMEHLFTGGSGSFLQNAHNIRERRGPSDFDYRHRFVLAYNYELPLGRGRAYLNEGVVAHILGGWRISGITVMRTGRPFTIIASANNTALGGPRGGGMVTALADCLRDPTLPEAQRTVDRWFDTTAFRVPSPPRLGTCGRNTVYGPGLVNFDFALARTFEYFGEGRRLEFRWEMFNAFNTPQFGLPDRNASSGSFGRIGSLAGDPRVMQFALKFYF</sequence>
<dbReference type="InterPro" id="IPR057601">
    <property type="entry name" value="Oar-like_b-barrel"/>
</dbReference>
<keyword evidence="2" id="KW-0813">Transport</keyword>
<organism evidence="8">
    <name type="scientific">uncultured Acidobacteriota bacterium</name>
    <dbReference type="NCBI Taxonomy" id="171953"/>
    <lineage>
        <taxon>Bacteria</taxon>
        <taxon>Pseudomonadati</taxon>
        <taxon>Acidobacteriota</taxon>
        <taxon>environmental samples</taxon>
    </lineage>
</organism>
<keyword evidence="4" id="KW-0812">Transmembrane</keyword>
<dbReference type="Pfam" id="PF25183">
    <property type="entry name" value="OMP_b-brl_4"/>
    <property type="match status" value="1"/>
</dbReference>
<dbReference type="Gene3D" id="2.40.170.20">
    <property type="entry name" value="TonB-dependent receptor, beta-barrel domain"/>
    <property type="match status" value="1"/>
</dbReference>
<evidence type="ECO:0000259" key="7">
    <source>
        <dbReference type="Pfam" id="PF25183"/>
    </source>
</evidence>
<dbReference type="Pfam" id="PF13620">
    <property type="entry name" value="CarboxypepD_reg"/>
    <property type="match status" value="1"/>
</dbReference>
<dbReference type="SUPFAM" id="SSF56935">
    <property type="entry name" value="Porins"/>
    <property type="match status" value="1"/>
</dbReference>
<dbReference type="PANTHER" id="PTHR30069:SF46">
    <property type="entry name" value="OAR PROTEIN"/>
    <property type="match status" value="1"/>
</dbReference>